<name>A0A3B4YEN2_SERLL</name>
<dbReference type="GO" id="GO:0000978">
    <property type="term" value="F:RNA polymerase II cis-regulatory region sequence-specific DNA binding"/>
    <property type="evidence" value="ECO:0007669"/>
    <property type="project" value="TreeGrafter"/>
</dbReference>
<dbReference type="PANTHER" id="PTHR10417:SF9">
    <property type="entry name" value="SP140 NUCLEAR BODY PROTEIN"/>
    <property type="match status" value="1"/>
</dbReference>
<dbReference type="GO" id="GO:0005634">
    <property type="term" value="C:nucleus"/>
    <property type="evidence" value="ECO:0007669"/>
    <property type="project" value="TreeGrafter"/>
</dbReference>
<dbReference type="Pfam" id="PF01342">
    <property type="entry name" value="SAND"/>
    <property type="match status" value="1"/>
</dbReference>
<feature type="compositionally biased region" description="Polar residues" evidence="4">
    <location>
        <begin position="310"/>
        <end position="323"/>
    </location>
</feature>
<feature type="region of interest" description="Disordered" evidence="4">
    <location>
        <begin position="266"/>
        <end position="497"/>
    </location>
</feature>
<dbReference type="InterPro" id="IPR000770">
    <property type="entry name" value="SAND_dom"/>
</dbReference>
<feature type="compositionally biased region" description="Basic and acidic residues" evidence="4">
    <location>
        <begin position="192"/>
        <end position="203"/>
    </location>
</feature>
<feature type="compositionally biased region" description="Polar residues" evidence="4">
    <location>
        <begin position="403"/>
        <end position="416"/>
    </location>
</feature>
<dbReference type="Ensembl" id="ENSSLDT00000027428.1">
    <property type="protein sequence ID" value="ENSSLDP00000026611.1"/>
    <property type="gene ID" value="ENSSLDG00000020678.1"/>
</dbReference>
<dbReference type="GeneTree" id="ENSGT01110000267509"/>
<feature type="compositionally biased region" description="Polar residues" evidence="4">
    <location>
        <begin position="273"/>
        <end position="284"/>
    </location>
</feature>
<keyword evidence="7" id="KW-1185">Reference proteome</keyword>
<feature type="compositionally biased region" description="Acidic residues" evidence="4">
    <location>
        <begin position="46"/>
        <end position="55"/>
    </location>
</feature>
<dbReference type="SMART" id="SM00258">
    <property type="entry name" value="SAND"/>
    <property type="match status" value="1"/>
</dbReference>
<accession>A0A3B4YEN2</accession>
<organism evidence="6 7">
    <name type="scientific">Seriola lalandi dorsalis</name>
    <dbReference type="NCBI Taxonomy" id="1841481"/>
    <lineage>
        <taxon>Eukaryota</taxon>
        <taxon>Metazoa</taxon>
        <taxon>Chordata</taxon>
        <taxon>Craniata</taxon>
        <taxon>Vertebrata</taxon>
        <taxon>Euteleostomi</taxon>
        <taxon>Actinopterygii</taxon>
        <taxon>Neopterygii</taxon>
        <taxon>Teleostei</taxon>
        <taxon>Neoteleostei</taxon>
        <taxon>Acanthomorphata</taxon>
        <taxon>Carangaria</taxon>
        <taxon>Carangiformes</taxon>
        <taxon>Carangidae</taxon>
        <taxon>Seriola</taxon>
    </lineage>
</organism>
<dbReference type="GO" id="GO:0006357">
    <property type="term" value="P:regulation of transcription by RNA polymerase II"/>
    <property type="evidence" value="ECO:0007669"/>
    <property type="project" value="TreeGrafter"/>
</dbReference>
<keyword evidence="2" id="KW-0804">Transcription</keyword>
<dbReference type="AlphaFoldDB" id="A0A3B4YEN2"/>
<feature type="compositionally biased region" description="Acidic residues" evidence="4">
    <location>
        <begin position="204"/>
        <end position="225"/>
    </location>
</feature>
<evidence type="ECO:0000313" key="6">
    <source>
        <dbReference type="Ensembl" id="ENSSLDP00000026611.1"/>
    </source>
</evidence>
<keyword evidence="3" id="KW-0539">Nucleus</keyword>
<feature type="compositionally biased region" description="Polar residues" evidence="4">
    <location>
        <begin position="344"/>
        <end position="360"/>
    </location>
</feature>
<evidence type="ECO:0000259" key="5">
    <source>
        <dbReference type="PROSITE" id="PS50864"/>
    </source>
</evidence>
<dbReference type="SUPFAM" id="SSF63763">
    <property type="entry name" value="SAND domain-like"/>
    <property type="match status" value="1"/>
</dbReference>
<feature type="compositionally biased region" description="Basic and acidic residues" evidence="4">
    <location>
        <begin position="434"/>
        <end position="451"/>
    </location>
</feature>
<protein>
    <submittedName>
        <fullName evidence="6">Deformed epidermal autoregulatory factor 1-like</fullName>
    </submittedName>
</protein>
<feature type="compositionally biased region" description="Low complexity" evidence="4">
    <location>
        <begin position="420"/>
        <end position="430"/>
    </location>
</feature>
<evidence type="ECO:0000256" key="2">
    <source>
        <dbReference type="ARBA" id="ARBA00023163"/>
    </source>
</evidence>
<reference evidence="6" key="1">
    <citation type="submission" date="2025-08" db="UniProtKB">
        <authorList>
            <consortium name="Ensembl"/>
        </authorList>
    </citation>
    <scope>IDENTIFICATION</scope>
</reference>
<feature type="compositionally biased region" description="Acidic residues" evidence="4">
    <location>
        <begin position="176"/>
        <end position="191"/>
    </location>
</feature>
<dbReference type="GO" id="GO:0046872">
    <property type="term" value="F:metal ion binding"/>
    <property type="evidence" value="ECO:0007669"/>
    <property type="project" value="UniProtKB-KW"/>
</dbReference>
<evidence type="ECO:0000256" key="4">
    <source>
        <dbReference type="SAM" id="MobiDB-lite"/>
    </source>
</evidence>
<dbReference type="Proteomes" id="UP000261360">
    <property type="component" value="Unplaced"/>
</dbReference>
<feature type="compositionally biased region" description="Basic and acidic residues" evidence="4">
    <location>
        <begin position="35"/>
        <end position="45"/>
    </location>
</feature>
<feature type="region of interest" description="Disordered" evidence="4">
    <location>
        <begin position="170"/>
        <end position="234"/>
    </location>
</feature>
<dbReference type="PANTHER" id="PTHR10417">
    <property type="entry name" value="GLUCOCORTICOID MODULATORY ELEMENT-BINDING PROTEIN"/>
    <property type="match status" value="1"/>
</dbReference>
<dbReference type="Gene3D" id="3.10.390.10">
    <property type="entry name" value="SAND domain-like"/>
    <property type="match status" value="1"/>
</dbReference>
<dbReference type="InterPro" id="IPR010919">
    <property type="entry name" value="SAND-like_dom_sf"/>
</dbReference>
<evidence type="ECO:0000256" key="3">
    <source>
        <dbReference type="ARBA" id="ARBA00023242"/>
    </source>
</evidence>
<feature type="compositionally biased region" description="Polar residues" evidence="4">
    <location>
        <begin position="369"/>
        <end position="386"/>
    </location>
</feature>
<evidence type="ECO:0000313" key="7">
    <source>
        <dbReference type="Proteomes" id="UP000261360"/>
    </source>
</evidence>
<keyword evidence="1" id="KW-0805">Transcription regulation</keyword>
<reference evidence="6" key="2">
    <citation type="submission" date="2025-09" db="UniProtKB">
        <authorList>
            <consortium name="Ensembl"/>
        </authorList>
    </citation>
    <scope>IDENTIFICATION</scope>
</reference>
<feature type="compositionally biased region" description="Basic and acidic residues" evidence="4">
    <location>
        <begin position="387"/>
        <end position="402"/>
    </location>
</feature>
<sequence length="533" mass="59975">MKTRNRIISDDEEEREKENNGGGRRNNQRKRKRISYIEDHYADEGGREEDEEDNEQLGPSAQSTRHQRAQVNRMHVTCGGKEGILDVEKLGRSEDCIQCESHWFSPSAFEDFAGKGFWKKWKSTIFHKDKPLQTLFEKGILTTQGYNRRRTDTTKPKNFLLSISDSESSSEVIEIQSEEELEDDDVLDEDWVPSREELVPELEKGEEEEEEEEGADGGEAEDEDVPAVTDNGKANNVFEEMETHLILSTSARSALQPAVVVLKRLRETESDRQSSCTQHSQESWCQPLEEGTQSEEEREHDGSAIDDVYTTANIQTDTCQMSGIQEERSKRDKGKDGQTEIKTETGNSPRSASATSSKPDTVNKPVDTPSISGHTANASVTGTQTEHCGKKEEEQKRKEHLDMSSSEADVQPSATVNVRDATSNTTTTQDESTDATRDSTKPQRAPVDDPGHTGATTCGRDEAQLQVMNQDTRDPQTARASDTEGGPSSRRSTSINLDTLDLDQLKREKIKMQMKVLKLQEEYYTLKIQEFRK</sequence>
<feature type="region of interest" description="Disordered" evidence="4">
    <location>
        <begin position="1"/>
        <end position="71"/>
    </location>
</feature>
<proteinExistence type="predicted"/>
<evidence type="ECO:0000256" key="1">
    <source>
        <dbReference type="ARBA" id="ARBA00023015"/>
    </source>
</evidence>
<feature type="compositionally biased region" description="Basic and acidic residues" evidence="4">
    <location>
        <begin position="325"/>
        <end position="343"/>
    </location>
</feature>
<dbReference type="PROSITE" id="PS50864">
    <property type="entry name" value="SAND"/>
    <property type="match status" value="1"/>
</dbReference>
<feature type="domain" description="SAND" evidence="5">
    <location>
        <begin position="64"/>
        <end position="142"/>
    </location>
</feature>